<dbReference type="PROSITE" id="PS51257">
    <property type="entry name" value="PROKAR_LIPOPROTEIN"/>
    <property type="match status" value="1"/>
</dbReference>
<comment type="caution">
    <text evidence="4">The sequence shown here is derived from an EMBL/GenBank/DDBJ whole genome shotgun (WGS) entry which is preliminary data.</text>
</comment>
<organism evidence="4 5">
    <name type="scientific">Vibrio owensii CAIM 1854 = LMG 25443</name>
    <dbReference type="NCBI Taxonomy" id="1229493"/>
    <lineage>
        <taxon>Bacteria</taxon>
        <taxon>Pseudomonadati</taxon>
        <taxon>Pseudomonadota</taxon>
        <taxon>Gammaproteobacteria</taxon>
        <taxon>Vibrionales</taxon>
        <taxon>Vibrionaceae</taxon>
        <taxon>Vibrio</taxon>
    </lineage>
</organism>
<dbReference type="EMBL" id="JPRD01000004">
    <property type="protein sequence ID" value="KIF54797.1"/>
    <property type="molecule type" value="Genomic_DNA"/>
</dbReference>
<evidence type="ECO:0000313" key="4">
    <source>
        <dbReference type="EMBL" id="KIF54797.1"/>
    </source>
</evidence>
<accession>A0A0C1WEM9</accession>
<dbReference type="InterPro" id="IPR018976">
    <property type="entry name" value="Imelysin-like"/>
</dbReference>
<evidence type="ECO:0000313" key="5">
    <source>
        <dbReference type="Proteomes" id="UP000031586"/>
    </source>
</evidence>
<dbReference type="Pfam" id="PF09375">
    <property type="entry name" value="Peptidase_M75"/>
    <property type="match status" value="1"/>
</dbReference>
<sequence length="345" mass="38521">MKKTLLVSVIAATLSLVGCQSTIGSSSAKPESTSHISQSVYEVEFQSAQTFLAQTTELEQRFADYCASESKDDAQVKQQWHQTTLAWMALQGQERGPATALEQSWNVQFWPDKKNTTGRKMSVLTKSDQAWSAEDISTQSVTVQGLGALEWLLYDKASTLSSNSNTCATGVSIAENLDNKAQIIADSWAENPWKSLEMTEWESEYISLLSNQLEYSMKKLSRPLAKIGKPRQYFSESWRSETSLSNLKANLQGMEALYFANGNGLDALLREQGHADLADRVVHQFEMALETWPEDKSLFAALQTKEGYRMVLAQYNKLEQLKYLIHEEVAIELGVVIGFNATDGD</sequence>
<dbReference type="CDD" id="cd14659">
    <property type="entry name" value="Imelysin-like_IPPA"/>
    <property type="match status" value="1"/>
</dbReference>
<dbReference type="AlphaFoldDB" id="A0A0C1WEM9"/>
<proteinExistence type="predicted"/>
<protein>
    <submittedName>
        <fullName evidence="4">Iron-regulated protein A</fullName>
    </submittedName>
</protein>
<gene>
    <name evidence="4" type="ORF">H735_01280</name>
</gene>
<dbReference type="InterPro" id="IPR038352">
    <property type="entry name" value="Imelysin_sf"/>
</dbReference>
<feature type="domain" description="Imelysin-like" evidence="3">
    <location>
        <begin position="47"/>
        <end position="324"/>
    </location>
</feature>
<evidence type="ECO:0000256" key="2">
    <source>
        <dbReference type="ARBA" id="ARBA00022729"/>
    </source>
</evidence>
<name>A0A0C1WEM9_9VIBR</name>
<dbReference type="GO" id="GO:0030313">
    <property type="term" value="C:cell envelope"/>
    <property type="evidence" value="ECO:0007669"/>
    <property type="project" value="UniProtKB-SubCell"/>
</dbReference>
<dbReference type="Gene3D" id="1.20.1420.20">
    <property type="entry name" value="M75 peptidase, HXXE motif"/>
    <property type="match status" value="1"/>
</dbReference>
<dbReference type="Proteomes" id="UP000031586">
    <property type="component" value="Unassembled WGS sequence"/>
</dbReference>
<evidence type="ECO:0000256" key="1">
    <source>
        <dbReference type="ARBA" id="ARBA00004196"/>
    </source>
</evidence>
<reference evidence="4 5" key="1">
    <citation type="submission" date="2014-07" db="EMBL/GenBank/DDBJ databases">
        <title>Unique and conserved regions in Vibrio harveyi and related species in comparison with the shrimp pathogen Vibrio harveyi CAIM 1792.</title>
        <authorList>
            <person name="Espinoza-Valles I."/>
            <person name="Vora G."/>
            <person name="Leekitcharoenphon P."/>
            <person name="Ussery D."/>
            <person name="Hoj L."/>
            <person name="Gomez-Gil B."/>
        </authorList>
    </citation>
    <scope>NUCLEOTIDE SEQUENCE [LARGE SCALE GENOMIC DNA]</scope>
    <source>
        <strain evidence="5">CAIM 1854 / LMG 25443</strain>
    </source>
</reference>
<comment type="subcellular location">
    <subcellularLocation>
        <location evidence="1">Cell envelope</location>
    </subcellularLocation>
</comment>
<evidence type="ECO:0000259" key="3">
    <source>
        <dbReference type="Pfam" id="PF09375"/>
    </source>
</evidence>
<dbReference type="PATRIC" id="fig|1229493.5.peg.3345"/>
<dbReference type="InterPro" id="IPR034984">
    <property type="entry name" value="Imelysin-like_IPPA"/>
</dbReference>
<dbReference type="RefSeq" id="WP_020196504.1">
    <property type="nucleotide sequence ID" value="NZ_BAOH01000056.1"/>
</dbReference>
<keyword evidence="2" id="KW-0732">Signal</keyword>